<dbReference type="EMBL" id="FN430331">
    <property type="protein sequence ID" value="CAZ84662.1"/>
    <property type="molecule type" value="Genomic_DNA"/>
</dbReference>
<gene>
    <name evidence="1" type="ORF">GSTUM_00008994001</name>
</gene>
<evidence type="ECO:0000313" key="2">
    <source>
        <dbReference type="Proteomes" id="UP000006911"/>
    </source>
</evidence>
<reference evidence="1 2" key="1">
    <citation type="journal article" date="2010" name="Nature">
        <title>Perigord black truffle genome uncovers evolutionary origins and mechanisms of symbiosis.</title>
        <authorList>
            <person name="Martin F."/>
            <person name="Kohler A."/>
            <person name="Murat C."/>
            <person name="Balestrini R."/>
            <person name="Coutinho P.M."/>
            <person name="Jaillon O."/>
            <person name="Montanini B."/>
            <person name="Morin E."/>
            <person name="Noel B."/>
            <person name="Percudani R."/>
            <person name="Porcel B."/>
            <person name="Rubini A."/>
            <person name="Amicucci A."/>
            <person name="Amselem J."/>
            <person name="Anthouard V."/>
            <person name="Arcioni S."/>
            <person name="Artiguenave F."/>
            <person name="Aury J.M."/>
            <person name="Ballario P."/>
            <person name="Bolchi A."/>
            <person name="Brenna A."/>
            <person name="Brun A."/>
            <person name="Buee M."/>
            <person name="Cantarel B."/>
            <person name="Chevalier G."/>
            <person name="Couloux A."/>
            <person name="Da Silva C."/>
            <person name="Denoeud F."/>
            <person name="Duplessis S."/>
            <person name="Ghignone S."/>
            <person name="Hilselberger B."/>
            <person name="Iotti M."/>
            <person name="Marcais B."/>
            <person name="Mello A."/>
            <person name="Miranda M."/>
            <person name="Pacioni G."/>
            <person name="Quesneville H."/>
            <person name="Riccioni C."/>
            <person name="Ruotolo R."/>
            <person name="Splivallo R."/>
            <person name="Stocchi V."/>
            <person name="Tisserant E."/>
            <person name="Viscomi A.R."/>
            <person name="Zambonelli A."/>
            <person name="Zampieri E."/>
            <person name="Henrissat B."/>
            <person name="Lebrun M.H."/>
            <person name="Paolocci F."/>
            <person name="Bonfante P."/>
            <person name="Ottonello S."/>
            <person name="Wincker P."/>
        </authorList>
    </citation>
    <scope>NUCLEOTIDE SEQUENCE [LARGE SCALE GENOMIC DNA]</scope>
    <source>
        <strain evidence="1 2">Mel28</strain>
    </source>
</reference>
<sequence>MSRHAPVSVYYQRFDRSPLGGEWSKPRLVSSLMGGEQDTVGYGSSVAPMGTCGIAKVLNRAGAGSCRSRAIGQCQRDYRGTTGRMLVSVS</sequence>
<organism evidence="1 2">
    <name type="scientific">Tuber melanosporum (strain Mel28)</name>
    <name type="common">Perigord black truffle</name>
    <dbReference type="NCBI Taxonomy" id="656061"/>
    <lineage>
        <taxon>Eukaryota</taxon>
        <taxon>Fungi</taxon>
        <taxon>Dikarya</taxon>
        <taxon>Ascomycota</taxon>
        <taxon>Pezizomycotina</taxon>
        <taxon>Pezizomycetes</taxon>
        <taxon>Pezizales</taxon>
        <taxon>Tuberaceae</taxon>
        <taxon>Tuber</taxon>
    </lineage>
</organism>
<accession>D5GJG9</accession>
<keyword evidence="2" id="KW-1185">Reference proteome</keyword>
<dbReference type="InParanoid" id="D5GJG9"/>
<dbReference type="Proteomes" id="UP000006911">
    <property type="component" value="Unassembled WGS sequence"/>
</dbReference>
<dbReference type="AlphaFoldDB" id="D5GJG9"/>
<name>D5GJG9_TUBMM</name>
<dbReference type="HOGENOM" id="CLU_2442478_0_0_1"/>
<protein>
    <submittedName>
        <fullName evidence="1">(Perigord truffle) hypothetical protein</fullName>
    </submittedName>
</protein>
<evidence type="ECO:0000313" key="1">
    <source>
        <dbReference type="EMBL" id="CAZ84662.1"/>
    </source>
</evidence>
<dbReference type="KEGG" id="tml:GSTUM_00008994001"/>
<proteinExistence type="predicted"/>